<evidence type="ECO:0000256" key="4">
    <source>
        <dbReference type="RuleBase" id="RU361169"/>
    </source>
</evidence>
<accession>A0ABY4GUF7</accession>
<evidence type="ECO:0000313" key="6">
    <source>
        <dbReference type="Proteomes" id="UP000831537"/>
    </source>
</evidence>
<dbReference type="SMART" id="SM00710">
    <property type="entry name" value="PbH1"/>
    <property type="match status" value="5"/>
</dbReference>
<keyword evidence="6" id="KW-1185">Reference proteome</keyword>
<protein>
    <submittedName>
        <fullName evidence="5">Glycoside hydrolase family 28 protein</fullName>
    </submittedName>
</protein>
<dbReference type="InterPro" id="IPR011050">
    <property type="entry name" value="Pectin_lyase_fold/virulence"/>
</dbReference>
<evidence type="ECO:0000256" key="2">
    <source>
        <dbReference type="ARBA" id="ARBA00022801"/>
    </source>
</evidence>
<dbReference type="InterPro" id="IPR051801">
    <property type="entry name" value="GH28_Enzymes"/>
</dbReference>
<dbReference type="RefSeq" id="WP_244747740.1">
    <property type="nucleotide sequence ID" value="NZ_CP095071.1"/>
</dbReference>
<keyword evidence="2 4" id="KW-0378">Hydrolase</keyword>
<evidence type="ECO:0000256" key="3">
    <source>
        <dbReference type="ARBA" id="ARBA00023295"/>
    </source>
</evidence>
<gene>
    <name evidence="5" type="ORF">MUN87_10625</name>
</gene>
<dbReference type="GO" id="GO:0016787">
    <property type="term" value="F:hydrolase activity"/>
    <property type="evidence" value="ECO:0007669"/>
    <property type="project" value="UniProtKB-KW"/>
</dbReference>
<dbReference type="EMBL" id="CP095071">
    <property type="protein sequence ID" value="UOQ87302.1"/>
    <property type="molecule type" value="Genomic_DNA"/>
</dbReference>
<evidence type="ECO:0000256" key="1">
    <source>
        <dbReference type="ARBA" id="ARBA00008834"/>
    </source>
</evidence>
<name>A0ABY4GUF7_9BACI</name>
<reference evidence="5 6" key="1">
    <citation type="submission" date="2022-04" db="EMBL/GenBank/DDBJ databases">
        <title>Gracilibacillus sp. isolated from saltern.</title>
        <authorList>
            <person name="Won M."/>
            <person name="Lee C.-M."/>
            <person name="Woen H.-Y."/>
            <person name="Kwon S.-W."/>
        </authorList>
    </citation>
    <scope>NUCLEOTIDE SEQUENCE [LARGE SCALE GENOMIC DNA]</scope>
    <source>
        <strain evidence="5 6">SSPM10-3</strain>
    </source>
</reference>
<organism evidence="5 6">
    <name type="scientific">Gracilibacillus salinarum</name>
    <dbReference type="NCBI Taxonomy" id="2932255"/>
    <lineage>
        <taxon>Bacteria</taxon>
        <taxon>Bacillati</taxon>
        <taxon>Bacillota</taxon>
        <taxon>Bacilli</taxon>
        <taxon>Bacillales</taxon>
        <taxon>Bacillaceae</taxon>
        <taxon>Gracilibacillus</taxon>
    </lineage>
</organism>
<comment type="similarity">
    <text evidence="1 4">Belongs to the glycosyl hydrolase 28 family.</text>
</comment>
<dbReference type="Proteomes" id="UP000831537">
    <property type="component" value="Chromosome"/>
</dbReference>
<sequence length="499" mass="55326">MSIYNIKEFGAVSGKDATDAIQGAIDSCEQHGGGTVYIPAGTYETGPIELKSNMTLHIENGARLSFTDDFERYPVVETRWSGYVCQGFMPLIYANQVTNVSIKGEGVIDGNGRAWWEINSRLRKGESYQSPRTKEIAEANTDFTEPADTNLVEWPSQFLRPPLLQFFRSEHIKISDVTVCNSPFWNTHLVFCNNVSVQQVHFQNPSDTPNGDGLDIDSCQNVRITDCHFDVGDDCVVLKSGINEDGRKYNVPTKNVTVTNCTMHHGHGGVVLGSENSGGIENVTVSNCVFDGTDRGIRIKTNRERGSYIRNLLVQNIMMDDVLCPIAINSFYRHGVSKSNPELLDAAPVEFSEKTPVVEHIKLSNIIAKNCRAAAAFIYGLPEMPVKHVSLEHVTLEMTMDESIPGGEPDMVREGIDMAGEGMFAKYVENLSLHHVKVQPRTGPGLRLSHANHVDIEALSYVQRDEQETPVILYEETSELNVKDTAEAQNFIQKVGVTK</sequence>
<proteinExistence type="inferred from homology"/>
<dbReference type="Gene3D" id="2.160.20.10">
    <property type="entry name" value="Single-stranded right-handed beta-helix, Pectin lyase-like"/>
    <property type="match status" value="1"/>
</dbReference>
<dbReference type="InterPro" id="IPR006626">
    <property type="entry name" value="PbH1"/>
</dbReference>
<dbReference type="PANTHER" id="PTHR31339:SF9">
    <property type="entry name" value="PLASMIN AND FIBRONECTIN-BINDING PROTEIN A"/>
    <property type="match status" value="1"/>
</dbReference>
<dbReference type="InterPro" id="IPR012334">
    <property type="entry name" value="Pectin_lyas_fold"/>
</dbReference>
<dbReference type="InterPro" id="IPR000743">
    <property type="entry name" value="Glyco_hydro_28"/>
</dbReference>
<dbReference type="SUPFAM" id="SSF51126">
    <property type="entry name" value="Pectin lyase-like"/>
    <property type="match status" value="1"/>
</dbReference>
<dbReference type="Pfam" id="PF00295">
    <property type="entry name" value="Glyco_hydro_28"/>
    <property type="match status" value="2"/>
</dbReference>
<dbReference type="PROSITE" id="PS00502">
    <property type="entry name" value="POLYGALACTURONASE"/>
    <property type="match status" value="1"/>
</dbReference>
<keyword evidence="3 4" id="KW-0326">Glycosidase</keyword>
<dbReference type="PANTHER" id="PTHR31339">
    <property type="entry name" value="PECTIN LYASE-RELATED"/>
    <property type="match status" value="1"/>
</dbReference>
<evidence type="ECO:0000313" key="5">
    <source>
        <dbReference type="EMBL" id="UOQ87302.1"/>
    </source>
</evidence>